<dbReference type="HOGENOM" id="CLU_2848998_0_0_1"/>
<accession>F6YXV1</accession>
<sequence length="65" mass="7645">MNCKLVLFICLVLSAVNLSECGRRRRRWTFDWDQKLSDNEKSLEQADDFSNKDGAELLQHLNMQN</sequence>
<reference evidence="2" key="4">
    <citation type="submission" date="2025-09" db="UniProtKB">
        <authorList>
            <consortium name="Ensembl"/>
        </authorList>
    </citation>
    <scope>IDENTIFICATION</scope>
</reference>
<feature type="chain" id="PRO_5003351758" evidence="1">
    <location>
        <begin position="22"/>
        <end position="65"/>
    </location>
</feature>
<dbReference type="Proteomes" id="UP000008144">
    <property type="component" value="Chromosome 5"/>
</dbReference>
<keyword evidence="3" id="KW-1185">Reference proteome</keyword>
<dbReference type="EMBL" id="EAAA01002202">
    <property type="status" value="NOT_ANNOTATED_CDS"/>
    <property type="molecule type" value="Genomic_DNA"/>
</dbReference>
<proteinExistence type="predicted"/>
<dbReference type="AlphaFoldDB" id="F6YXV1"/>
<organism evidence="2 3">
    <name type="scientific">Ciona intestinalis</name>
    <name type="common">Transparent sea squirt</name>
    <name type="synonym">Ascidia intestinalis</name>
    <dbReference type="NCBI Taxonomy" id="7719"/>
    <lineage>
        <taxon>Eukaryota</taxon>
        <taxon>Metazoa</taxon>
        <taxon>Chordata</taxon>
        <taxon>Tunicata</taxon>
        <taxon>Ascidiacea</taxon>
        <taxon>Phlebobranchia</taxon>
        <taxon>Cionidae</taxon>
        <taxon>Ciona</taxon>
    </lineage>
</organism>
<keyword evidence="1" id="KW-0732">Signal</keyword>
<dbReference type="Ensembl" id="ENSCINT00000012286.3">
    <property type="protein sequence ID" value="ENSCINP00000012286.3"/>
    <property type="gene ID" value="ENSCING00000005947.3"/>
</dbReference>
<feature type="signal peptide" evidence="1">
    <location>
        <begin position="1"/>
        <end position="21"/>
    </location>
</feature>
<name>F6YXV1_CIOIN</name>
<evidence type="ECO:0000313" key="2">
    <source>
        <dbReference type="Ensembl" id="ENSCINP00000012286.3"/>
    </source>
</evidence>
<evidence type="ECO:0000256" key="1">
    <source>
        <dbReference type="SAM" id="SignalP"/>
    </source>
</evidence>
<dbReference type="InParanoid" id="F6YXV1"/>
<protein>
    <submittedName>
        <fullName evidence="2">Uncharacterized protein</fullName>
    </submittedName>
</protein>
<evidence type="ECO:0000313" key="3">
    <source>
        <dbReference type="Proteomes" id="UP000008144"/>
    </source>
</evidence>
<reference evidence="2" key="2">
    <citation type="journal article" date="2008" name="Genome Biol.">
        <title>Improved genome assembly and evidence-based global gene model set for the chordate Ciona intestinalis: new insight into intron and operon populations.</title>
        <authorList>
            <person name="Satou Y."/>
            <person name="Mineta K."/>
            <person name="Ogasawara M."/>
            <person name="Sasakura Y."/>
            <person name="Shoguchi E."/>
            <person name="Ueno K."/>
            <person name="Yamada L."/>
            <person name="Matsumoto J."/>
            <person name="Wasserscheid J."/>
            <person name="Dewar K."/>
            <person name="Wiley G.B."/>
            <person name="Macmil S.L."/>
            <person name="Roe B.A."/>
            <person name="Zeller R.W."/>
            <person name="Hastings K.E."/>
            <person name="Lemaire P."/>
            <person name="Lindquist E."/>
            <person name="Endo T."/>
            <person name="Hotta K."/>
            <person name="Inaba K."/>
        </authorList>
    </citation>
    <scope>NUCLEOTIDE SEQUENCE [LARGE SCALE GENOMIC DNA]</scope>
    <source>
        <strain evidence="2">wild type</strain>
    </source>
</reference>
<reference evidence="3" key="1">
    <citation type="journal article" date="2002" name="Science">
        <title>The draft genome of Ciona intestinalis: insights into chordate and vertebrate origins.</title>
        <authorList>
            <person name="Dehal P."/>
            <person name="Satou Y."/>
            <person name="Campbell R.K."/>
            <person name="Chapman J."/>
            <person name="Degnan B."/>
            <person name="De Tomaso A."/>
            <person name="Davidson B."/>
            <person name="Di Gregorio A."/>
            <person name="Gelpke M."/>
            <person name="Goodstein D.M."/>
            <person name="Harafuji N."/>
            <person name="Hastings K.E."/>
            <person name="Ho I."/>
            <person name="Hotta K."/>
            <person name="Huang W."/>
            <person name="Kawashima T."/>
            <person name="Lemaire P."/>
            <person name="Martinez D."/>
            <person name="Meinertzhagen I.A."/>
            <person name="Necula S."/>
            <person name="Nonaka M."/>
            <person name="Putnam N."/>
            <person name="Rash S."/>
            <person name="Saiga H."/>
            <person name="Satake M."/>
            <person name="Terry A."/>
            <person name="Yamada L."/>
            <person name="Wang H.G."/>
            <person name="Awazu S."/>
            <person name="Azumi K."/>
            <person name="Boore J."/>
            <person name="Branno M."/>
            <person name="Chin-Bow S."/>
            <person name="DeSantis R."/>
            <person name="Doyle S."/>
            <person name="Francino P."/>
            <person name="Keys D.N."/>
            <person name="Haga S."/>
            <person name="Hayashi H."/>
            <person name="Hino K."/>
            <person name="Imai K.S."/>
            <person name="Inaba K."/>
            <person name="Kano S."/>
            <person name="Kobayashi K."/>
            <person name="Kobayashi M."/>
            <person name="Lee B.I."/>
            <person name="Makabe K.W."/>
            <person name="Manohar C."/>
            <person name="Matassi G."/>
            <person name="Medina M."/>
            <person name="Mochizuki Y."/>
            <person name="Mount S."/>
            <person name="Morishita T."/>
            <person name="Miura S."/>
            <person name="Nakayama A."/>
            <person name="Nishizaka S."/>
            <person name="Nomoto H."/>
            <person name="Ohta F."/>
            <person name="Oishi K."/>
            <person name="Rigoutsos I."/>
            <person name="Sano M."/>
            <person name="Sasaki A."/>
            <person name="Sasakura Y."/>
            <person name="Shoguchi E."/>
            <person name="Shin-i T."/>
            <person name="Spagnuolo A."/>
            <person name="Stainier D."/>
            <person name="Suzuki M.M."/>
            <person name="Tassy O."/>
            <person name="Takatori N."/>
            <person name="Tokuoka M."/>
            <person name="Yagi K."/>
            <person name="Yoshizaki F."/>
            <person name="Wada S."/>
            <person name="Zhang C."/>
            <person name="Hyatt P.D."/>
            <person name="Larimer F."/>
            <person name="Detter C."/>
            <person name="Doggett N."/>
            <person name="Glavina T."/>
            <person name="Hawkins T."/>
            <person name="Richardson P."/>
            <person name="Lucas S."/>
            <person name="Kohara Y."/>
            <person name="Levine M."/>
            <person name="Satoh N."/>
            <person name="Rokhsar D.S."/>
        </authorList>
    </citation>
    <scope>NUCLEOTIDE SEQUENCE [LARGE SCALE GENOMIC DNA]</scope>
</reference>
<reference evidence="2" key="3">
    <citation type="submission" date="2025-08" db="UniProtKB">
        <authorList>
            <consortium name="Ensembl"/>
        </authorList>
    </citation>
    <scope>IDENTIFICATION</scope>
</reference>